<organism evidence="2 3">
    <name type="scientific">Rhizophagus irregularis</name>
    <dbReference type="NCBI Taxonomy" id="588596"/>
    <lineage>
        <taxon>Eukaryota</taxon>
        <taxon>Fungi</taxon>
        <taxon>Fungi incertae sedis</taxon>
        <taxon>Mucoromycota</taxon>
        <taxon>Glomeromycotina</taxon>
        <taxon>Glomeromycetes</taxon>
        <taxon>Glomerales</taxon>
        <taxon>Glomeraceae</taxon>
        <taxon>Rhizophagus</taxon>
    </lineage>
</organism>
<reference evidence="2 3" key="1">
    <citation type="submission" date="2017-10" db="EMBL/GenBank/DDBJ databases">
        <title>Extensive intraspecific genome diversity in a model arbuscular mycorrhizal fungus.</title>
        <authorList>
            <person name="Chen E.C.H."/>
            <person name="Morin E."/>
            <person name="Baudet D."/>
            <person name="Noel J."/>
            <person name="Ndikumana S."/>
            <person name="Charron P."/>
            <person name="St-Onge C."/>
            <person name="Giorgi J."/>
            <person name="Grigoriev I.V."/>
            <person name="Roux C."/>
            <person name="Martin F.M."/>
            <person name="Corradi N."/>
        </authorList>
    </citation>
    <scope>NUCLEOTIDE SEQUENCE [LARGE SCALE GENOMIC DNA]</scope>
    <source>
        <strain evidence="2 3">A1</strain>
    </source>
</reference>
<dbReference type="VEuPathDB" id="FungiDB:RhiirFUN_016794"/>
<proteinExistence type="predicted"/>
<dbReference type="EMBL" id="LLXH01001093">
    <property type="protein sequence ID" value="PKC60767.1"/>
    <property type="molecule type" value="Genomic_DNA"/>
</dbReference>
<feature type="compositionally biased region" description="Basic residues" evidence="1">
    <location>
        <begin position="155"/>
        <end position="164"/>
    </location>
</feature>
<feature type="compositionally biased region" description="Acidic residues" evidence="1">
    <location>
        <begin position="627"/>
        <end position="637"/>
    </location>
</feature>
<feature type="compositionally biased region" description="Basic and acidic residues" evidence="1">
    <location>
        <begin position="689"/>
        <end position="709"/>
    </location>
</feature>
<feature type="compositionally biased region" description="Basic and acidic residues" evidence="1">
    <location>
        <begin position="130"/>
        <end position="141"/>
    </location>
</feature>
<feature type="compositionally biased region" description="Basic residues" evidence="1">
    <location>
        <begin position="677"/>
        <end position="688"/>
    </location>
</feature>
<dbReference type="Proteomes" id="UP000232688">
    <property type="component" value="Unassembled WGS sequence"/>
</dbReference>
<gene>
    <name evidence="2" type="ORF">RhiirA1_467575</name>
</gene>
<dbReference type="VEuPathDB" id="FungiDB:FUN_016380"/>
<feature type="compositionally biased region" description="Basic residues" evidence="1">
    <location>
        <begin position="764"/>
        <end position="781"/>
    </location>
</feature>
<feature type="region of interest" description="Disordered" evidence="1">
    <location>
        <begin position="130"/>
        <end position="164"/>
    </location>
</feature>
<feature type="region of interest" description="Disordered" evidence="1">
    <location>
        <begin position="604"/>
        <end position="645"/>
    </location>
</feature>
<comment type="caution">
    <text evidence="2">The sequence shown here is derived from an EMBL/GenBank/DDBJ whole genome shotgun (WGS) entry which is preliminary data.</text>
</comment>
<feature type="compositionally biased region" description="Basic and acidic residues" evidence="1">
    <location>
        <begin position="741"/>
        <end position="758"/>
    </location>
</feature>
<name>A0A2N0RBT0_9GLOM</name>
<evidence type="ECO:0000256" key="1">
    <source>
        <dbReference type="SAM" id="MobiDB-lite"/>
    </source>
</evidence>
<reference evidence="2 3" key="2">
    <citation type="submission" date="2017-10" db="EMBL/GenBank/DDBJ databases">
        <title>Genome analyses suggest a sexual origin of heterokaryosis in a supposedly ancient asexual fungus.</title>
        <authorList>
            <person name="Corradi N."/>
            <person name="Sedzielewska K."/>
            <person name="Noel J."/>
            <person name="Charron P."/>
            <person name="Farinelli L."/>
            <person name="Marton T."/>
            <person name="Kruger M."/>
            <person name="Pelin A."/>
            <person name="Brachmann A."/>
            <person name="Corradi N."/>
        </authorList>
    </citation>
    <scope>NUCLEOTIDE SEQUENCE [LARGE SCALE GENOMIC DNA]</scope>
    <source>
        <strain evidence="2 3">A1</strain>
    </source>
</reference>
<feature type="region of interest" description="Disordered" evidence="1">
    <location>
        <begin position="660"/>
        <end position="781"/>
    </location>
</feature>
<accession>A0A2N0RBT0</accession>
<evidence type="ECO:0000313" key="3">
    <source>
        <dbReference type="Proteomes" id="UP000232688"/>
    </source>
</evidence>
<feature type="compositionally biased region" description="Basic and acidic residues" evidence="1">
    <location>
        <begin position="604"/>
        <end position="626"/>
    </location>
</feature>
<protein>
    <submittedName>
        <fullName evidence="2">Uncharacterized protein</fullName>
    </submittedName>
</protein>
<feature type="region of interest" description="Disordered" evidence="1">
    <location>
        <begin position="454"/>
        <end position="481"/>
    </location>
</feature>
<dbReference type="VEuPathDB" id="FungiDB:RhiirA1_467575"/>
<evidence type="ECO:0000313" key="2">
    <source>
        <dbReference type="EMBL" id="PKC60767.1"/>
    </source>
</evidence>
<dbReference type="AlphaFoldDB" id="A0A2N0RBT0"/>
<sequence>MESAYKVTEYRYRFLKETKNIFSANSQTIAKSQERAPRDEGLSKTEQNFLESIRTDAVRKNKTIKDIVLKCSAVSFDVYIDEIKRLSWENSKLREELRRQDHMIDTKGKLEKTQERIISQKNKQIRKISQEAEKTRSELKKVTAGVNKEIDQPKKSKKGRLTSNRRKREEILEIPVLPENTSNDQQAKEARDIFFYDIPKYWSEDDVRTNLMKIGTIYRLQIRGQYKYKTVKAKITLNENFEKTFLDGHFGICISKNFIRWYDAKLGLKGRQERDQWQTVRDLTNEEMESIKKGNIYDFTKKLQQTSKTAFIKIIKITKNWKVIGYFKNLKEMEEAVEDSCTQGDINRVWLVRNKKTIYKDGDAKTRAMKVQMKKVQEKAIATEKKEYRTRSPLRLASEPKTPITPPERIYRELGNFASRKESLLHPSKMEQTFRTSKTPDENEVVEMIKNWRVGEENTSDQDHNDNTGDKGESSSLRKDNVAPEEVVDIIKDYRTENKIKYAQYQVSTQEVLLDKLKEVKGIFDQMSNKMEWEKINAEAIHAIRREHGISTQEEVAKWAMDTNNFFHVGNKIISLAEQTRIFQEYTTLNDDFKKRLENENRYQDEKKIGEKRPMLESPKKEKEPSDLDQFDEENSIPEECWTTNYQLEEGQKIQFTMFDEEKEEEAEPTASPSKKNSGKKKKKKKNNKKLENENRHQDEKKIGEKRPILESPSKGSDTDFSEERRGRDQAISFTLWDETDSIKDVEEIEEKEDKDVITEASPSKKKSGTKKKKGGGKKKK</sequence>
<dbReference type="VEuPathDB" id="FungiDB:FUN_015968"/>